<dbReference type="EMBL" id="CP002045">
    <property type="protein sequence ID" value="ADH92328.1"/>
    <property type="molecule type" value="Genomic_DNA"/>
</dbReference>
<keyword evidence="12" id="KW-1185">Reference proteome</keyword>
<dbReference type="PROSITE" id="PS00218">
    <property type="entry name" value="AMINO_ACID_PERMEASE_1"/>
    <property type="match status" value="1"/>
</dbReference>
<evidence type="ECO:0000256" key="1">
    <source>
        <dbReference type="ARBA" id="ARBA00004651"/>
    </source>
</evidence>
<feature type="transmembrane region" description="Helical" evidence="9">
    <location>
        <begin position="47"/>
        <end position="68"/>
    </location>
</feature>
<comment type="similarity">
    <text evidence="2">Belongs to the amino acid-polyamine-organocation (APC) superfamily. Amino acid transporter (AAT) (TC 2.A.3.1) family.</text>
</comment>
<dbReference type="PANTHER" id="PTHR43495:SF2">
    <property type="entry name" value="D-SERINE_D-ALANINE_GLYCINE TRANSPORTER"/>
    <property type="match status" value="1"/>
</dbReference>
<keyword evidence="3" id="KW-0813">Transport</keyword>
<keyword evidence="7 9" id="KW-1133">Transmembrane helix</keyword>
<feature type="transmembrane region" description="Helical" evidence="9">
    <location>
        <begin position="251"/>
        <end position="270"/>
    </location>
</feature>
<gene>
    <name evidence="11" type="ordered locus">Arch_0589</name>
</gene>
<evidence type="ECO:0000256" key="9">
    <source>
        <dbReference type="SAM" id="Phobius"/>
    </source>
</evidence>
<dbReference type="RefSeq" id="WP_013169826.1">
    <property type="nucleotide sequence ID" value="NC_014218.1"/>
</dbReference>
<feature type="transmembrane region" description="Helical" evidence="9">
    <location>
        <begin position="133"/>
        <end position="153"/>
    </location>
</feature>
<dbReference type="GO" id="GO:0005886">
    <property type="term" value="C:plasma membrane"/>
    <property type="evidence" value="ECO:0007669"/>
    <property type="project" value="UniProtKB-SubCell"/>
</dbReference>
<feature type="transmembrane region" description="Helical" evidence="9">
    <location>
        <begin position="282"/>
        <end position="303"/>
    </location>
</feature>
<keyword evidence="4" id="KW-1003">Cell membrane</keyword>
<dbReference type="FunFam" id="1.20.1740.10:FF:000001">
    <property type="entry name" value="Amino acid permease"/>
    <property type="match status" value="1"/>
</dbReference>
<keyword evidence="5 9" id="KW-0812">Transmembrane</keyword>
<feature type="transmembrane region" description="Helical" evidence="9">
    <location>
        <begin position="21"/>
        <end position="41"/>
    </location>
</feature>
<dbReference type="OrthoDB" id="5297508at2"/>
<dbReference type="HOGENOM" id="CLU_007946_9_3_11"/>
<name>D7BN29_ARCHD</name>
<feature type="transmembrane region" description="Helical" evidence="9">
    <location>
        <begin position="342"/>
        <end position="361"/>
    </location>
</feature>
<feature type="transmembrane region" description="Helical" evidence="9">
    <location>
        <begin position="441"/>
        <end position="458"/>
    </location>
</feature>
<evidence type="ECO:0000256" key="5">
    <source>
        <dbReference type="ARBA" id="ARBA00022692"/>
    </source>
</evidence>
<dbReference type="Pfam" id="PF00324">
    <property type="entry name" value="AA_permease"/>
    <property type="match status" value="1"/>
</dbReference>
<sequence>MESHEQMREHRKSGPKLQRGLSNRNIQLIALGGAIGTGLFMGSGATIRLAGPSIILVYLIIGFVLFLIMRAMGEILLHNLHYKSFQDFTHDLVGPWAGFVTGWTYWFLWVVIAIGDMIVITGYFDFWIGNMNISILCTLALLVVLVAVNLLTVKLFGEVEFWFSLIKIFAIIALILVGGIMIAGGFHGPEGEVASFAHLWNHGGFFPTGIEGFLAAFSIAIYSFIGTELIGTTAAETQDPEYTIPKAINQVPIRIAIFYVGALSVIMAITPWDVINPEKSPFVSVFAMVGLAGAASVMNFVVLTSAASSANSGIFSSSRMMYGLANQHQAPKSFAKLSKHQVPWRALIVIGALILIYLPILKAGGSVMQGFQLISSVATTLILFIWGLILVSYIRYRKTHRAEHEASSFKLHGASWTPWVGLAFIVFVAGVLVYFPATRLPVLLTPVWFVILLVTWKIRKHRGMVSDFSAKDLLK</sequence>
<feature type="transmembrane region" description="Helical" evidence="9">
    <location>
        <begin position="206"/>
        <end position="230"/>
    </location>
</feature>
<feature type="transmembrane region" description="Helical" evidence="9">
    <location>
        <begin position="373"/>
        <end position="396"/>
    </location>
</feature>
<dbReference type="AlphaFoldDB" id="D7BN29"/>
<evidence type="ECO:0000256" key="8">
    <source>
        <dbReference type="ARBA" id="ARBA00023136"/>
    </source>
</evidence>
<dbReference type="InterPro" id="IPR004840">
    <property type="entry name" value="Amino_acid_permease_CS"/>
</dbReference>
<evidence type="ECO:0000259" key="10">
    <source>
        <dbReference type="Pfam" id="PF00324"/>
    </source>
</evidence>
<dbReference type="GO" id="GO:0055085">
    <property type="term" value="P:transmembrane transport"/>
    <property type="evidence" value="ECO:0007669"/>
    <property type="project" value="InterPro"/>
</dbReference>
<protein>
    <submittedName>
        <fullName evidence="11">Amino acid permease-associated region</fullName>
    </submittedName>
</protein>
<dbReference type="Proteomes" id="UP000000376">
    <property type="component" value="Chromosome"/>
</dbReference>
<dbReference type="PANTHER" id="PTHR43495">
    <property type="entry name" value="GABA PERMEASE"/>
    <property type="match status" value="1"/>
</dbReference>
<evidence type="ECO:0000256" key="7">
    <source>
        <dbReference type="ARBA" id="ARBA00022989"/>
    </source>
</evidence>
<dbReference type="KEGG" id="ahe:Arch_0589"/>
<comment type="subcellular location">
    <subcellularLocation>
        <location evidence="1">Cell membrane</location>
        <topology evidence="1">Multi-pass membrane protein</topology>
    </subcellularLocation>
</comment>
<evidence type="ECO:0000256" key="6">
    <source>
        <dbReference type="ARBA" id="ARBA00022970"/>
    </source>
</evidence>
<dbReference type="Gene3D" id="1.20.1740.10">
    <property type="entry name" value="Amino acid/polyamine transporter I"/>
    <property type="match status" value="1"/>
</dbReference>
<keyword evidence="8 9" id="KW-0472">Membrane</keyword>
<dbReference type="eggNOG" id="COG1113">
    <property type="taxonomic scope" value="Bacteria"/>
</dbReference>
<dbReference type="PIRSF" id="PIRSF006060">
    <property type="entry name" value="AA_transporter"/>
    <property type="match status" value="1"/>
</dbReference>
<evidence type="ECO:0000313" key="12">
    <source>
        <dbReference type="Proteomes" id="UP000000376"/>
    </source>
</evidence>
<feature type="transmembrane region" description="Helical" evidence="9">
    <location>
        <begin position="416"/>
        <end position="435"/>
    </location>
</feature>
<evidence type="ECO:0000256" key="4">
    <source>
        <dbReference type="ARBA" id="ARBA00022475"/>
    </source>
</evidence>
<evidence type="ECO:0000256" key="2">
    <source>
        <dbReference type="ARBA" id="ARBA00008583"/>
    </source>
</evidence>
<dbReference type="GO" id="GO:0006865">
    <property type="term" value="P:amino acid transport"/>
    <property type="evidence" value="ECO:0007669"/>
    <property type="project" value="UniProtKB-KW"/>
</dbReference>
<evidence type="ECO:0000313" key="11">
    <source>
        <dbReference type="EMBL" id="ADH92328.1"/>
    </source>
</evidence>
<organism evidence="11 12">
    <name type="scientific">Arcanobacterium haemolyticum (strain ATCC 9345 / DSM 20595 / CCM 5947 / CCUG 17215 / LMG 16163 / NBRC 15585 / NCTC 8452 / 11018)</name>
    <dbReference type="NCBI Taxonomy" id="644284"/>
    <lineage>
        <taxon>Bacteria</taxon>
        <taxon>Bacillati</taxon>
        <taxon>Actinomycetota</taxon>
        <taxon>Actinomycetes</taxon>
        <taxon>Actinomycetales</taxon>
        <taxon>Actinomycetaceae</taxon>
        <taxon>Arcanobacterium</taxon>
    </lineage>
</organism>
<feature type="domain" description="Amino acid permease/ SLC12A" evidence="10">
    <location>
        <begin position="26"/>
        <end position="462"/>
    </location>
</feature>
<reference evidence="11 12" key="1">
    <citation type="journal article" date="2010" name="Stand. Genomic Sci.">
        <title>Complete genome sequence of Arcanobacterium haemolyticum type strain (11018).</title>
        <authorList>
            <person name="Yasawong M."/>
            <person name="Teshima H."/>
            <person name="Lapidus A."/>
            <person name="Nolan M."/>
            <person name="Lucas S."/>
            <person name="Glavina Del Rio T."/>
            <person name="Tice H."/>
            <person name="Cheng J."/>
            <person name="Bruce D."/>
            <person name="Detter C."/>
            <person name="Tapia R."/>
            <person name="Han C."/>
            <person name="Goodwin L."/>
            <person name="Pitluck S."/>
            <person name="Liolios K."/>
            <person name="Ivanova N."/>
            <person name="Mavromatis K."/>
            <person name="Mikhailova N."/>
            <person name="Pati A."/>
            <person name="Chen A."/>
            <person name="Palaniappan K."/>
            <person name="Land M."/>
            <person name="Hauser L."/>
            <person name="Chang Y."/>
            <person name="Jeffries C."/>
            <person name="Rohde M."/>
            <person name="Sikorski J."/>
            <person name="Pukall R."/>
            <person name="Goker M."/>
            <person name="Woyke T."/>
            <person name="Bristow J."/>
            <person name="Eisen J."/>
            <person name="Markowitz V."/>
            <person name="Hugenholtz P."/>
            <person name="Kyrpides N."/>
            <person name="Klenk H."/>
        </authorList>
    </citation>
    <scope>NUCLEOTIDE SEQUENCE [LARGE SCALE GENOMIC DNA]</scope>
    <source>
        <strain evidence="12">ATCC 9345 / DSM 20595 / CCUG 17215 / LMG 16163 / NBRC 15585 / NCTC 8452 / 11018</strain>
    </source>
</reference>
<evidence type="ECO:0000256" key="3">
    <source>
        <dbReference type="ARBA" id="ARBA00022448"/>
    </source>
</evidence>
<feature type="transmembrane region" description="Helical" evidence="9">
    <location>
        <begin position="165"/>
        <end position="186"/>
    </location>
</feature>
<keyword evidence="6" id="KW-0029">Amino-acid transport</keyword>
<accession>D7BN29</accession>
<proteinExistence type="inferred from homology"/>
<feature type="transmembrane region" description="Helical" evidence="9">
    <location>
        <begin position="106"/>
        <end position="127"/>
    </location>
</feature>
<dbReference type="InterPro" id="IPR004841">
    <property type="entry name" value="AA-permease/SLC12A_dom"/>
</dbReference>
<dbReference type="STRING" id="644284.Arch_0589"/>